<name>A0A3R5Q2E9_MYTGA</name>
<dbReference type="EMBL" id="KV601504">
    <property type="protein sequence ID" value="OPL20724.1"/>
    <property type="molecule type" value="Genomic_DNA"/>
</dbReference>
<protein>
    <recommendedName>
        <fullName evidence="3">Fucolectin tachylectin-4 pentraxin-1 domain-containing protein</fullName>
    </recommendedName>
</protein>
<dbReference type="AlphaFoldDB" id="A0A3R5Q2E9"/>
<sequence>MKEALHEFKENLTITLESLKAKNKKNYEDKDKDNANNNNRVIKEVARGKISKQSTQYSPSTHYISGNANDGNFNTISATKDEPLPFWEVDLGHEFKIKQIEIFVRRDCCGKK</sequence>
<evidence type="ECO:0008006" key="3">
    <source>
        <dbReference type="Google" id="ProtNLM"/>
    </source>
</evidence>
<proteinExistence type="predicted"/>
<keyword evidence="2" id="KW-1185">Reference proteome</keyword>
<feature type="non-terminal residue" evidence="1">
    <location>
        <position position="1"/>
    </location>
</feature>
<dbReference type="Pfam" id="PF22633">
    <property type="entry name" value="F5_F8_type_C_2"/>
    <property type="match status" value="1"/>
</dbReference>
<organism evidence="1 2">
    <name type="scientific">Mytilus galloprovincialis</name>
    <name type="common">Mediterranean mussel</name>
    <dbReference type="NCBI Taxonomy" id="29158"/>
    <lineage>
        <taxon>Eukaryota</taxon>
        <taxon>Metazoa</taxon>
        <taxon>Spiralia</taxon>
        <taxon>Lophotrochozoa</taxon>
        <taxon>Mollusca</taxon>
        <taxon>Bivalvia</taxon>
        <taxon>Autobranchia</taxon>
        <taxon>Pteriomorphia</taxon>
        <taxon>Mytilida</taxon>
        <taxon>Mytiloidea</taxon>
        <taxon>Mytilidae</taxon>
        <taxon>Mytilinae</taxon>
        <taxon>Mytilus</taxon>
    </lineage>
</organism>
<dbReference type="SUPFAM" id="SSF49785">
    <property type="entry name" value="Galactose-binding domain-like"/>
    <property type="match status" value="1"/>
</dbReference>
<accession>A0A3R5Q2E9</accession>
<feature type="non-terminal residue" evidence="1">
    <location>
        <position position="112"/>
    </location>
</feature>
<dbReference type="InterPro" id="IPR008979">
    <property type="entry name" value="Galactose-bd-like_sf"/>
</dbReference>
<evidence type="ECO:0000313" key="1">
    <source>
        <dbReference type="EMBL" id="OPL20724.1"/>
    </source>
</evidence>
<evidence type="ECO:0000313" key="2">
    <source>
        <dbReference type="Proteomes" id="UP000266721"/>
    </source>
</evidence>
<reference evidence="1 2" key="1">
    <citation type="journal article" date="2016" name="PLoS ONE">
        <title>A First Insight into the Genome of the Filter-Feeder Mussel Mytilus galloprovincialis.</title>
        <authorList>
            <person name="Murgarella M."/>
            <person name="Puiu D."/>
            <person name="Novoa B."/>
            <person name="Figueras A."/>
            <person name="Posada D."/>
            <person name="Canchaya C."/>
        </authorList>
    </citation>
    <scope>NUCLEOTIDE SEQUENCE [LARGE SCALE GENOMIC DNA]</scope>
    <source>
        <tissue evidence="1">Muscle</tissue>
    </source>
</reference>
<dbReference type="Gene3D" id="2.60.120.260">
    <property type="entry name" value="Galactose-binding domain-like"/>
    <property type="match status" value="1"/>
</dbReference>
<dbReference type="Proteomes" id="UP000266721">
    <property type="component" value="Unassembled WGS sequence"/>
</dbReference>
<gene>
    <name evidence="1" type="ORF">AM593_09855</name>
</gene>